<keyword evidence="1" id="KW-0472">Membrane</keyword>
<dbReference type="PATRIC" id="fig|1461584.3.peg.1278"/>
<keyword evidence="1" id="KW-1133">Transmembrane helix</keyword>
<evidence type="ECO:0000313" key="3">
    <source>
        <dbReference type="EMBL" id="CEA07960.1"/>
    </source>
</evidence>
<accession>A0A078MNW3</accession>
<dbReference type="InterPro" id="IPR009339">
    <property type="entry name" value="DUF998"/>
</dbReference>
<feature type="chain" id="PRO_5038554331" description="DUF998 domain-containing protein" evidence="2">
    <location>
        <begin position="18"/>
        <end position="158"/>
    </location>
</feature>
<keyword evidence="2" id="KW-0732">Signal</keyword>
<reference evidence="3" key="1">
    <citation type="submission" date="2014-07" db="EMBL/GenBank/DDBJ databases">
        <authorList>
            <person name="Urmite Genomes Urmite Genomes"/>
        </authorList>
    </citation>
    <scope>NUCLEOTIDE SEQUENCE</scope>
    <source>
        <strain evidence="3">11W110_air</strain>
    </source>
</reference>
<evidence type="ECO:0008006" key="4">
    <source>
        <dbReference type="Google" id="ProtNLM"/>
    </source>
</evidence>
<gene>
    <name evidence="3" type="ORF">BN1051_01294</name>
</gene>
<name>A0A078MNW3_9MICC</name>
<dbReference type="Pfam" id="PF06197">
    <property type="entry name" value="DUF998"/>
    <property type="match status" value="1"/>
</dbReference>
<feature type="signal peptide" evidence="2">
    <location>
        <begin position="1"/>
        <end position="17"/>
    </location>
</feature>
<proteinExistence type="predicted"/>
<evidence type="ECO:0000256" key="1">
    <source>
        <dbReference type="SAM" id="Phobius"/>
    </source>
</evidence>
<organism evidence="3">
    <name type="scientific">Arthrobacter saudimassiliensis</name>
    <dbReference type="NCBI Taxonomy" id="1461584"/>
    <lineage>
        <taxon>Bacteria</taxon>
        <taxon>Bacillati</taxon>
        <taxon>Actinomycetota</taxon>
        <taxon>Actinomycetes</taxon>
        <taxon>Micrococcales</taxon>
        <taxon>Micrococcaceae</taxon>
        <taxon>Arthrobacter</taxon>
    </lineage>
</organism>
<evidence type="ECO:0000256" key="2">
    <source>
        <dbReference type="SAM" id="SignalP"/>
    </source>
</evidence>
<dbReference type="EMBL" id="LN483070">
    <property type="protein sequence ID" value="CEA07960.1"/>
    <property type="molecule type" value="Genomic_DNA"/>
</dbReference>
<feature type="transmembrane region" description="Helical" evidence="1">
    <location>
        <begin position="91"/>
        <end position="110"/>
    </location>
</feature>
<feature type="transmembrane region" description="Helical" evidence="1">
    <location>
        <begin position="116"/>
        <end position="139"/>
    </location>
</feature>
<protein>
    <recommendedName>
        <fullName evidence="4">DUF998 domain-containing protein</fullName>
    </recommendedName>
</protein>
<feature type="transmembrane region" description="Helical" evidence="1">
    <location>
        <begin position="58"/>
        <end position="79"/>
    </location>
</feature>
<dbReference type="AlphaFoldDB" id="A0A078MNW3"/>
<keyword evidence="1" id="KW-0812">Transmembrane</keyword>
<sequence length="158" mass="16908">MLWILCLIAFPAQLAAALQWPRPYSWRANTISDLGVTGCATFDIGTRMERYICSPAHVLANAGTVANGALLALGAVLLWSAWPHRRSGRAAMALVAVSGVLLMLVGFLPWDQQPEAHNLAALAQAPVQWAGMVCLVFALRGGSAARWATAWTILCLVV</sequence>